<evidence type="ECO:0000313" key="1">
    <source>
        <dbReference type="EMBL" id="MBD8505190.1"/>
    </source>
</evidence>
<accession>A0A927PJS0</accession>
<reference evidence="1" key="1">
    <citation type="submission" date="2020-09" db="EMBL/GenBank/DDBJ databases">
        <title>Hoyosella lacisalsi sp. nov., a halotolerant actinobacterium isolated from soil of Lake Gudzhirganskoe.</title>
        <authorList>
            <person name="Yang Q."/>
            <person name="Guo P.Y."/>
            <person name="Liu S.W."/>
            <person name="Li F.N."/>
            <person name="Sun C.H."/>
        </authorList>
    </citation>
    <scope>NUCLEOTIDE SEQUENCE</scope>
    <source>
        <strain evidence="1">G463</strain>
    </source>
</reference>
<dbReference type="Proteomes" id="UP000642993">
    <property type="component" value="Unassembled WGS sequence"/>
</dbReference>
<name>A0A927PJS0_9ACTN</name>
<dbReference type="AlphaFoldDB" id="A0A927PJS0"/>
<keyword evidence="2" id="KW-1185">Reference proteome</keyword>
<dbReference type="NCBIfam" id="TIGR03843">
    <property type="entry name" value="SCO1664 family protein"/>
    <property type="match status" value="1"/>
</dbReference>
<proteinExistence type="predicted"/>
<organism evidence="1 2">
    <name type="scientific">Lolliginicoccus lacisalsi</name>
    <dbReference type="NCBI Taxonomy" id="2742202"/>
    <lineage>
        <taxon>Bacteria</taxon>
        <taxon>Bacillati</taxon>
        <taxon>Actinomycetota</taxon>
        <taxon>Actinomycetes</taxon>
        <taxon>Mycobacteriales</taxon>
        <taxon>Hoyosellaceae</taxon>
        <taxon>Lolliginicoccus</taxon>
    </lineage>
</organism>
<dbReference type="InterPro" id="IPR022292">
    <property type="entry name" value="CHP03843"/>
</dbReference>
<sequence length="262" mass="28336">MAGTASVLGEGALAILGRIPAASNVSFLCDAQLDGRRQRCIYKPVRGERPLWDFPDGTLAGREHASYLIDRALGIGAIPVTVLRDGPHGPGMVQEWIETTEETDDLVGVFPAAAIEPGYLPVLRAWSDDEPPEELVIAHRDEPRLREIALLDVVLNNTDRKGGHVIAGPGGRIHAIDHGICLHADDKLRTVLWGWAGAPLTADEHDRLGALLAALDKNLSEALAEHLPPAELAALRDRTARLRESGMLPVPVSPNPIPWPLW</sequence>
<gene>
    <name evidence="1" type="ORF">HT102_01625</name>
</gene>
<comment type="caution">
    <text evidence="1">The sequence shown here is derived from an EMBL/GenBank/DDBJ whole genome shotgun (WGS) entry which is preliminary data.</text>
</comment>
<evidence type="ECO:0000313" key="2">
    <source>
        <dbReference type="Proteomes" id="UP000642993"/>
    </source>
</evidence>
<dbReference type="EMBL" id="JACYWE010000001">
    <property type="protein sequence ID" value="MBD8505190.1"/>
    <property type="molecule type" value="Genomic_DNA"/>
</dbReference>
<dbReference type="RefSeq" id="WP_192037660.1">
    <property type="nucleotide sequence ID" value="NZ_JACYWE010000001.1"/>
</dbReference>
<protein>
    <submittedName>
        <fullName evidence="1">SCO1664 family protein</fullName>
    </submittedName>
</protein>